<reference evidence="1 2" key="1">
    <citation type="journal article" date="2016" name="Proc. Natl. Acad. Sci. U.S.A.">
        <title>Comparative genomics of biotechnologically important yeasts.</title>
        <authorList>
            <person name="Riley R."/>
            <person name="Haridas S."/>
            <person name="Wolfe K.H."/>
            <person name="Lopes M.R."/>
            <person name="Hittinger C.T."/>
            <person name="Goeker M."/>
            <person name="Salamov A.A."/>
            <person name="Wisecaver J.H."/>
            <person name="Long T.M."/>
            <person name="Calvey C.H."/>
            <person name="Aerts A.L."/>
            <person name="Barry K.W."/>
            <person name="Choi C."/>
            <person name="Clum A."/>
            <person name="Coughlan A.Y."/>
            <person name="Deshpande S."/>
            <person name="Douglass A.P."/>
            <person name="Hanson S.J."/>
            <person name="Klenk H.-P."/>
            <person name="LaButti K.M."/>
            <person name="Lapidus A."/>
            <person name="Lindquist E.A."/>
            <person name="Lipzen A.M."/>
            <person name="Meier-Kolthoff J.P."/>
            <person name="Ohm R.A."/>
            <person name="Otillar R.P."/>
            <person name="Pangilinan J.L."/>
            <person name="Peng Y."/>
            <person name="Rokas A."/>
            <person name="Rosa C.A."/>
            <person name="Scheuner C."/>
            <person name="Sibirny A.A."/>
            <person name="Slot J.C."/>
            <person name="Stielow J.B."/>
            <person name="Sun H."/>
            <person name="Kurtzman C.P."/>
            <person name="Blackwell M."/>
            <person name="Grigoriev I.V."/>
            <person name="Jeffries T.W."/>
        </authorList>
    </citation>
    <scope>NUCLEOTIDE SEQUENCE [LARGE SCALE GENOMIC DNA]</scope>
    <source>
        <strain evidence="2">ATCC 58044 / CBS 1984 / NCYC 433 / NRRL Y-366-8</strain>
    </source>
</reference>
<accession>A0A1E3NUM8</accession>
<sequence length="60" mass="7173">MHSKRALRQGNDDFIEYEEVLRSRKSVNETYLCQPSFIRKRLCQGVPLELTKHRCTTIYN</sequence>
<dbReference type="Proteomes" id="UP000094112">
    <property type="component" value="Unassembled WGS sequence"/>
</dbReference>
<keyword evidence="2" id="KW-1185">Reference proteome</keyword>
<organism evidence="1 2">
    <name type="scientific">Wickerhamomyces anomalus (strain ATCC 58044 / CBS 1984 / NCYC 433 / NRRL Y-366-8)</name>
    <name type="common">Yeast</name>
    <name type="synonym">Hansenula anomala</name>
    <dbReference type="NCBI Taxonomy" id="683960"/>
    <lineage>
        <taxon>Eukaryota</taxon>
        <taxon>Fungi</taxon>
        <taxon>Dikarya</taxon>
        <taxon>Ascomycota</taxon>
        <taxon>Saccharomycotina</taxon>
        <taxon>Saccharomycetes</taxon>
        <taxon>Phaffomycetales</taxon>
        <taxon>Wickerhamomycetaceae</taxon>
        <taxon>Wickerhamomyces</taxon>
    </lineage>
</organism>
<gene>
    <name evidence="1" type="ORF">WICANDRAFT_86235</name>
</gene>
<evidence type="ECO:0000313" key="2">
    <source>
        <dbReference type="Proteomes" id="UP000094112"/>
    </source>
</evidence>
<dbReference type="EMBL" id="KV454215">
    <property type="protein sequence ID" value="ODQ56784.1"/>
    <property type="molecule type" value="Genomic_DNA"/>
</dbReference>
<name>A0A1E3NUM8_WICAA</name>
<proteinExistence type="predicted"/>
<dbReference type="AlphaFoldDB" id="A0A1E3NUM8"/>
<protein>
    <submittedName>
        <fullName evidence="1">Uncharacterized protein</fullName>
    </submittedName>
</protein>
<dbReference type="RefSeq" id="XP_019035991.1">
    <property type="nucleotide sequence ID" value="XM_019186017.1"/>
</dbReference>
<evidence type="ECO:0000313" key="1">
    <source>
        <dbReference type="EMBL" id="ODQ56784.1"/>
    </source>
</evidence>
<dbReference type="GeneID" id="30203263"/>